<evidence type="ECO:0000313" key="1">
    <source>
        <dbReference type="EMBL" id="KAI1703403.1"/>
    </source>
</evidence>
<dbReference type="EMBL" id="JAKKPZ010000083">
    <property type="protein sequence ID" value="KAI1703403.1"/>
    <property type="molecule type" value="Genomic_DNA"/>
</dbReference>
<sequence>MEFGNSKIPGSRSETRQDVGIAESTQIQHSYIGPCLGDYSGFYSSFKASISATTDIYLPVISCHHTCKTCWHASNLENVTKGSSLEEPRRRTKNRSKIFICYEKLLESAFICPAEFVPDSKIYIFLESRKAF</sequence>
<protein>
    <submittedName>
        <fullName evidence="1">Uncharacterized protein</fullName>
    </submittedName>
</protein>
<comment type="caution">
    <text evidence="1">The sequence shown here is derived from an EMBL/GenBank/DDBJ whole genome shotgun (WGS) entry which is preliminary data.</text>
</comment>
<keyword evidence="2" id="KW-1185">Reference proteome</keyword>
<gene>
    <name evidence="1" type="ORF">DdX_14945</name>
</gene>
<organism evidence="1 2">
    <name type="scientific">Ditylenchus destructor</name>
    <dbReference type="NCBI Taxonomy" id="166010"/>
    <lineage>
        <taxon>Eukaryota</taxon>
        <taxon>Metazoa</taxon>
        <taxon>Ecdysozoa</taxon>
        <taxon>Nematoda</taxon>
        <taxon>Chromadorea</taxon>
        <taxon>Rhabditida</taxon>
        <taxon>Tylenchina</taxon>
        <taxon>Tylenchomorpha</taxon>
        <taxon>Sphaerularioidea</taxon>
        <taxon>Anguinidae</taxon>
        <taxon>Anguininae</taxon>
        <taxon>Ditylenchus</taxon>
    </lineage>
</organism>
<proteinExistence type="predicted"/>
<accession>A0AAD4MR49</accession>
<evidence type="ECO:0000313" key="2">
    <source>
        <dbReference type="Proteomes" id="UP001201812"/>
    </source>
</evidence>
<name>A0AAD4MR49_9BILA</name>
<dbReference type="Proteomes" id="UP001201812">
    <property type="component" value="Unassembled WGS sequence"/>
</dbReference>
<reference evidence="1" key="1">
    <citation type="submission" date="2022-01" db="EMBL/GenBank/DDBJ databases">
        <title>Genome Sequence Resource for Two Populations of Ditylenchus destructor, the Migratory Endoparasitic Phytonematode.</title>
        <authorList>
            <person name="Zhang H."/>
            <person name="Lin R."/>
            <person name="Xie B."/>
        </authorList>
    </citation>
    <scope>NUCLEOTIDE SEQUENCE</scope>
    <source>
        <strain evidence="1">BazhouSP</strain>
    </source>
</reference>
<dbReference type="AlphaFoldDB" id="A0AAD4MR49"/>